<keyword evidence="2" id="KW-1185">Reference proteome</keyword>
<evidence type="ECO:0000313" key="2">
    <source>
        <dbReference type="Proteomes" id="UP001054902"/>
    </source>
</evidence>
<name>A0AAD3H061_9STRA</name>
<dbReference type="PANTHER" id="PTHR33835:SF1">
    <property type="entry name" value="METALLO-BETA-LACTAMASE DOMAIN-CONTAINING PROTEIN"/>
    <property type="match status" value="1"/>
</dbReference>
<accession>A0AAD3H061</accession>
<proteinExistence type="predicted"/>
<protein>
    <submittedName>
        <fullName evidence="1">Uncharacterized protein</fullName>
    </submittedName>
</protein>
<dbReference type="EMBL" id="BLLK01000020">
    <property type="protein sequence ID" value="GFH45273.1"/>
    <property type="molecule type" value="Genomic_DNA"/>
</dbReference>
<reference evidence="1 2" key="1">
    <citation type="journal article" date="2021" name="Sci. Rep.">
        <title>The genome of the diatom Chaetoceros tenuissimus carries an ancient integrated fragment of an extant virus.</title>
        <authorList>
            <person name="Hongo Y."/>
            <person name="Kimura K."/>
            <person name="Takaki Y."/>
            <person name="Yoshida Y."/>
            <person name="Baba S."/>
            <person name="Kobayashi G."/>
            <person name="Nagasaki K."/>
            <person name="Hano T."/>
            <person name="Tomaru Y."/>
        </authorList>
    </citation>
    <scope>NUCLEOTIDE SEQUENCE [LARGE SCALE GENOMIC DNA]</scope>
    <source>
        <strain evidence="1 2">NIES-3715</strain>
    </source>
</reference>
<evidence type="ECO:0000313" key="1">
    <source>
        <dbReference type="EMBL" id="GFH45273.1"/>
    </source>
</evidence>
<gene>
    <name evidence="1" type="ORF">CTEN210_01747</name>
</gene>
<dbReference type="Pfam" id="PF14234">
    <property type="entry name" value="DUF4336"/>
    <property type="match status" value="1"/>
</dbReference>
<organism evidence="1 2">
    <name type="scientific">Chaetoceros tenuissimus</name>
    <dbReference type="NCBI Taxonomy" id="426638"/>
    <lineage>
        <taxon>Eukaryota</taxon>
        <taxon>Sar</taxon>
        <taxon>Stramenopiles</taxon>
        <taxon>Ochrophyta</taxon>
        <taxon>Bacillariophyta</taxon>
        <taxon>Coscinodiscophyceae</taxon>
        <taxon>Chaetocerotophycidae</taxon>
        <taxon>Chaetocerotales</taxon>
        <taxon>Chaetocerotaceae</taxon>
        <taxon>Chaetoceros</taxon>
    </lineage>
</organism>
<dbReference type="Proteomes" id="UP001054902">
    <property type="component" value="Unassembled WGS sequence"/>
</dbReference>
<dbReference type="PANTHER" id="PTHR33835">
    <property type="entry name" value="YALI0C07656P"/>
    <property type="match status" value="1"/>
</dbReference>
<dbReference type="InterPro" id="IPR025638">
    <property type="entry name" value="DUF4336"/>
</dbReference>
<comment type="caution">
    <text evidence="1">The sequence shown here is derived from an EMBL/GenBank/DDBJ whole genome shotgun (WGS) entry which is preliminary data.</text>
</comment>
<dbReference type="AlphaFoldDB" id="A0AAD3H061"/>
<sequence>MVAMANCSYAFTHSAVDRQCQYHSHKRDSRLSASVKDIPESYPLARKRLIQKARDLDPSLSTSGKGSYSSIGWSNRLGTVLTPAAIPGVYTACRPFLWNKIDVGCRMTVIELSTSSDGQKPDLFIHSPVLLDNTLKDAIEKLGTVKHVVSPNYEHVKFAKMWGAAFSEANMWACPGMIEREEGRWTGEIPYSTRPPNFPMQGSGPAPVDGMWDWNEVQPLHFDTEVNPFTNRPFFNEVVFFHTPSKTLITTDTYWNYPKGDGVTNSNYQDMNDSKEDYGPWELAPSVEKIPFGSQAWKVGMDKLFRPFYMNLMVKNDKRDEFKKITSFMSGIGENAWDVETIIPAHGDIVRGSDLTKKVLKEHFNL</sequence>